<reference evidence="1" key="1">
    <citation type="submission" date="2018-02" db="EMBL/GenBank/DDBJ databases">
        <title>Rhizophora mucronata_Transcriptome.</title>
        <authorList>
            <person name="Meera S.P."/>
            <person name="Sreeshan A."/>
            <person name="Augustine A."/>
        </authorList>
    </citation>
    <scope>NUCLEOTIDE SEQUENCE</scope>
    <source>
        <tissue evidence="1">Leaf</tissue>
    </source>
</reference>
<accession>A0A2P2JGZ8</accession>
<organism evidence="1">
    <name type="scientific">Rhizophora mucronata</name>
    <name type="common">Asiatic mangrove</name>
    <dbReference type="NCBI Taxonomy" id="61149"/>
    <lineage>
        <taxon>Eukaryota</taxon>
        <taxon>Viridiplantae</taxon>
        <taxon>Streptophyta</taxon>
        <taxon>Embryophyta</taxon>
        <taxon>Tracheophyta</taxon>
        <taxon>Spermatophyta</taxon>
        <taxon>Magnoliopsida</taxon>
        <taxon>eudicotyledons</taxon>
        <taxon>Gunneridae</taxon>
        <taxon>Pentapetalae</taxon>
        <taxon>rosids</taxon>
        <taxon>fabids</taxon>
        <taxon>Malpighiales</taxon>
        <taxon>Rhizophoraceae</taxon>
        <taxon>Rhizophora</taxon>
    </lineage>
</organism>
<proteinExistence type="predicted"/>
<dbReference type="EMBL" id="GGEC01012264">
    <property type="protein sequence ID" value="MBW92747.1"/>
    <property type="molecule type" value="Transcribed_RNA"/>
</dbReference>
<dbReference type="AlphaFoldDB" id="A0A2P2JGZ8"/>
<evidence type="ECO:0000313" key="1">
    <source>
        <dbReference type="EMBL" id="MBW92747.1"/>
    </source>
</evidence>
<protein>
    <submittedName>
        <fullName evidence="1">65-kDa microtubule-associated protein 1-like</fullName>
    </submittedName>
</protein>
<sequence length="27" mass="3100">MELLLIPHPSLLFFSLLPEHGIFIQHG</sequence>
<name>A0A2P2JGZ8_RHIMU</name>